<keyword evidence="1" id="KW-0732">Signal</keyword>
<dbReference type="Proteomes" id="UP000697998">
    <property type="component" value="Unassembled WGS sequence"/>
</dbReference>
<comment type="caution">
    <text evidence="3">The sequence shown here is derived from an EMBL/GenBank/DDBJ whole genome shotgun (WGS) entry which is preliminary data.</text>
</comment>
<sequence>MNLLSSKTRIALAVLAMTASASANAFTASGTCQTWLPSAPGSSVLVSKTPCSDADITAALSGAGNVELGKFGVGPATTLTGTVGSSSVVLSSLIFTDWTANTNALAKSYITGAFASVGQTLNTTQEDALVGLLLVDGWKLLSDPNVSSVHSSAAGIRVSLDGLYDATDFLNGLIGVANAAIPGTTDDLSPVSFAQASEVVKLSVDGGPGQYVYYFTASRTGYATADGRSYSGVYPAPEPESLALLGIGLVGLLLGRRRRV</sequence>
<reference evidence="3 4" key="1">
    <citation type="submission" date="2020-10" db="EMBL/GenBank/DDBJ databases">
        <title>Connecting structure to function with the recovery of over 1000 high-quality activated sludge metagenome-assembled genomes encoding full-length rRNA genes using long-read sequencing.</title>
        <authorList>
            <person name="Singleton C.M."/>
            <person name="Petriglieri F."/>
            <person name="Kristensen J.M."/>
            <person name="Kirkegaard R.H."/>
            <person name="Michaelsen T.Y."/>
            <person name="Andersen M.H."/>
            <person name="Karst S.M."/>
            <person name="Dueholm M.S."/>
            <person name="Nielsen P.H."/>
            <person name="Albertsen M."/>
        </authorList>
    </citation>
    <scope>NUCLEOTIDE SEQUENCE [LARGE SCALE GENOMIC DNA]</scope>
    <source>
        <strain evidence="3">EsbW_18-Q3-R4-48_BATAC.285</strain>
    </source>
</reference>
<dbReference type="AlphaFoldDB" id="A0A935Q2W6"/>
<dbReference type="InterPro" id="IPR013424">
    <property type="entry name" value="Ice-binding_C"/>
</dbReference>
<proteinExistence type="predicted"/>
<dbReference type="NCBIfam" id="TIGR02595">
    <property type="entry name" value="PEP_CTERM"/>
    <property type="match status" value="1"/>
</dbReference>
<feature type="domain" description="Ice-binding protein C-terminal" evidence="2">
    <location>
        <begin position="235"/>
        <end position="258"/>
    </location>
</feature>
<evidence type="ECO:0000259" key="2">
    <source>
        <dbReference type="Pfam" id="PF07589"/>
    </source>
</evidence>
<dbReference type="EMBL" id="JADJMH010000023">
    <property type="protein sequence ID" value="MBK7676751.1"/>
    <property type="molecule type" value="Genomic_DNA"/>
</dbReference>
<feature type="signal peptide" evidence="1">
    <location>
        <begin position="1"/>
        <end position="25"/>
    </location>
</feature>
<dbReference type="Pfam" id="PF07589">
    <property type="entry name" value="PEP-CTERM"/>
    <property type="match status" value="1"/>
</dbReference>
<protein>
    <submittedName>
        <fullName evidence="3">NF038130 family PEP-CTERM protein</fullName>
    </submittedName>
</protein>
<name>A0A935Q2W6_9PROT</name>
<organism evidence="3 4">
    <name type="scientific">Candidatus Accumulibacter proximus</name>
    <dbReference type="NCBI Taxonomy" id="2954385"/>
    <lineage>
        <taxon>Bacteria</taxon>
        <taxon>Pseudomonadati</taxon>
        <taxon>Pseudomonadota</taxon>
        <taxon>Betaproteobacteria</taxon>
        <taxon>Candidatus Accumulibacter</taxon>
    </lineage>
</organism>
<dbReference type="NCBIfam" id="NF038130">
    <property type="entry name" value="PEP_NF038130"/>
    <property type="match status" value="1"/>
</dbReference>
<evidence type="ECO:0000313" key="4">
    <source>
        <dbReference type="Proteomes" id="UP000697998"/>
    </source>
</evidence>
<evidence type="ECO:0000313" key="3">
    <source>
        <dbReference type="EMBL" id="MBK7676751.1"/>
    </source>
</evidence>
<feature type="chain" id="PRO_5037596800" evidence="1">
    <location>
        <begin position="26"/>
        <end position="260"/>
    </location>
</feature>
<evidence type="ECO:0000256" key="1">
    <source>
        <dbReference type="SAM" id="SignalP"/>
    </source>
</evidence>
<gene>
    <name evidence="3" type="ORF">IPJ27_19395</name>
</gene>
<accession>A0A935Q2W6</accession>